<dbReference type="Proteomes" id="UP001286174">
    <property type="component" value="Unassembled WGS sequence"/>
</dbReference>
<dbReference type="RefSeq" id="WP_370596462.1">
    <property type="nucleotide sequence ID" value="NZ_JALBUR010000030.1"/>
</dbReference>
<dbReference type="PANTHER" id="PTHR40396">
    <property type="entry name" value="ATPASE-LIKE PROTEIN"/>
    <property type="match status" value="1"/>
</dbReference>
<dbReference type="InterPro" id="IPR003959">
    <property type="entry name" value="ATPase_AAA_core"/>
</dbReference>
<dbReference type="InterPro" id="IPR027417">
    <property type="entry name" value="P-loop_NTPase"/>
</dbReference>
<sequence>MKLISIQASGLPLFKEDLHLRFYASQRVQKDALSNLYQILPNVYLNNAIGIIGINASGKTTVLRVIDFVLHILNNDSLNHVESRTILDGTKKSDFKIVFINNQEQICLLNTVISPDDSFLKSQRQYCIVDEQLYVKPAKNVKRKKDIADFSGCRNVINRKDNEEFLSDDVSIVISMNRKYHDHIFMTSLLQMTDVNELGAIDNVSDEIIHYLDPSIESIRIEHVEGGDRVHLHFKEKEEILLNDIEDLNRYLSSGTIKGIRTFNNVISVLQYGGYVLVDEIEDHFNHEIVATLVRFFMDPEINPHGASLIFSTHYPELLDEFDRNDSIYIIRNQNGITAENLSDILHRNDIKKSEAYQSGYMEGTVPMYESYLELKKKIQAAVKKEA</sequence>
<dbReference type="GO" id="GO:0005524">
    <property type="term" value="F:ATP binding"/>
    <property type="evidence" value="ECO:0007669"/>
    <property type="project" value="UniProtKB-KW"/>
</dbReference>
<evidence type="ECO:0000259" key="1">
    <source>
        <dbReference type="Pfam" id="PF13304"/>
    </source>
</evidence>
<comment type="caution">
    <text evidence="2">The sequence shown here is derived from an EMBL/GenBank/DDBJ whole genome shotgun (WGS) entry which is preliminary data.</text>
</comment>
<dbReference type="Gene3D" id="3.40.50.300">
    <property type="entry name" value="P-loop containing nucleotide triphosphate hydrolases"/>
    <property type="match status" value="1"/>
</dbReference>
<keyword evidence="3" id="KW-1185">Reference proteome</keyword>
<feature type="domain" description="ATPase AAA-type core" evidence="1">
    <location>
        <begin position="50"/>
        <end position="320"/>
    </location>
</feature>
<evidence type="ECO:0000313" key="2">
    <source>
        <dbReference type="EMBL" id="MDX8420292.1"/>
    </source>
</evidence>
<proteinExistence type="predicted"/>
<dbReference type="GO" id="GO:0016887">
    <property type="term" value="F:ATP hydrolysis activity"/>
    <property type="evidence" value="ECO:0007669"/>
    <property type="project" value="InterPro"/>
</dbReference>
<protein>
    <submittedName>
        <fullName evidence="2">ATP-binding protein</fullName>
    </submittedName>
</protein>
<name>A0AB35U6U3_9FIRM</name>
<dbReference type="Pfam" id="PF13304">
    <property type="entry name" value="AAA_21"/>
    <property type="match status" value="1"/>
</dbReference>
<dbReference type="AlphaFoldDB" id="A0AB35U6U3"/>
<evidence type="ECO:0000313" key="3">
    <source>
        <dbReference type="Proteomes" id="UP001286174"/>
    </source>
</evidence>
<dbReference type="EMBL" id="JALBUR010000030">
    <property type="protein sequence ID" value="MDX8420292.1"/>
    <property type="molecule type" value="Genomic_DNA"/>
</dbReference>
<dbReference type="SUPFAM" id="SSF52540">
    <property type="entry name" value="P-loop containing nucleoside triphosphate hydrolases"/>
    <property type="match status" value="1"/>
</dbReference>
<accession>A0AB35U6U3</accession>
<gene>
    <name evidence="2" type="ORF">MOZ60_09325</name>
</gene>
<reference evidence="2 3" key="1">
    <citation type="submission" date="2022-03" db="EMBL/GenBank/DDBJ databases">
        <title>Novel taxa within the pig intestine.</title>
        <authorList>
            <person name="Wylensek D."/>
            <person name="Bishof K."/>
            <person name="Afrizal A."/>
            <person name="Clavel T."/>
        </authorList>
    </citation>
    <scope>NUCLEOTIDE SEQUENCE [LARGE SCALE GENOMIC DNA]</scope>
    <source>
        <strain evidence="2 3">CLA-KB-P133</strain>
    </source>
</reference>
<organism evidence="2 3">
    <name type="scientific">Grylomicrobium aquisgranensis</name>
    <dbReference type="NCBI Taxonomy" id="2926318"/>
    <lineage>
        <taxon>Bacteria</taxon>
        <taxon>Bacillati</taxon>
        <taxon>Bacillota</taxon>
        <taxon>Erysipelotrichia</taxon>
        <taxon>Erysipelotrichales</taxon>
        <taxon>Erysipelotrichaceae</taxon>
        <taxon>Grylomicrobium</taxon>
    </lineage>
</organism>
<keyword evidence="2" id="KW-0067">ATP-binding</keyword>
<keyword evidence="2" id="KW-0547">Nucleotide-binding</keyword>
<dbReference type="PANTHER" id="PTHR40396:SF1">
    <property type="entry name" value="ATPASE AAA-TYPE CORE DOMAIN-CONTAINING PROTEIN"/>
    <property type="match status" value="1"/>
</dbReference>